<reference evidence="1" key="1">
    <citation type="submission" date="2011-12" db="EMBL/GenBank/DDBJ databases">
        <title>Complete nucleotide sequence of Streptomyces circular plasmid pCQ4.</title>
        <authorList>
            <person name="Cheng Q."/>
            <person name="Tian X."/>
            <person name="Qin Z."/>
        </authorList>
    </citation>
    <scope>NUCLEOTIDE SEQUENCE</scope>
    <source>
        <strain evidence="1">W75</strain>
        <plasmid evidence="1">pCQ4</plasmid>
    </source>
</reference>
<accession>I0CEK4</accession>
<dbReference type="EMBL" id="JQ340175">
    <property type="protein sequence ID" value="AFH75217.1"/>
    <property type="molecule type" value="Genomic_DNA"/>
</dbReference>
<keyword evidence="1" id="KW-0614">Plasmid</keyword>
<dbReference type="AlphaFoldDB" id="I0CEK4"/>
<protein>
    <submittedName>
        <fullName evidence="1">Uncharacterized protein</fullName>
    </submittedName>
</protein>
<proteinExistence type="predicted"/>
<name>I0CEK4_9ACTN</name>
<evidence type="ECO:0000313" key="1">
    <source>
        <dbReference type="EMBL" id="AFH75217.1"/>
    </source>
</evidence>
<dbReference type="RefSeq" id="WP_015061031.1">
    <property type="nucleotide sequence ID" value="NC_019307.1"/>
</dbReference>
<organism evidence="1">
    <name type="scientific">Streptomyces sp. W75</name>
    <dbReference type="NCBI Taxonomy" id="1170711"/>
    <lineage>
        <taxon>Bacteria</taxon>
        <taxon>Bacillati</taxon>
        <taxon>Actinomycetota</taxon>
        <taxon>Actinomycetes</taxon>
        <taxon>Kitasatosporales</taxon>
        <taxon>Streptomycetaceae</taxon>
        <taxon>Streptomyces</taxon>
    </lineage>
</organism>
<sequence length="62" mass="6675">MDFLTHQTIANGNRLPDGPHFAHCYIYEGHRCSCGGNYQGSNPGPALDVAAIVDAADRTTEK</sequence>
<gene>
    <name evidence="1" type="ORF">pCQ4.92c</name>
</gene>
<geneLocation type="plasmid" evidence="1">
    <name>pCQ4</name>
</geneLocation>